<keyword evidence="6 8" id="KW-0503">Monooxygenase</keyword>
<reference evidence="8" key="1">
    <citation type="submission" date="2019-02" db="EMBL/GenBank/DDBJ databases">
        <authorList>
            <person name="Gruber-Vodicka R. H."/>
            <person name="Seah K. B. B."/>
        </authorList>
    </citation>
    <scope>NUCLEOTIDE SEQUENCE</scope>
    <source>
        <strain evidence="8">BECK_BZ106</strain>
    </source>
</reference>
<feature type="domain" description="FAD-binding" evidence="7">
    <location>
        <begin position="9"/>
        <end position="327"/>
    </location>
</feature>
<dbReference type="GO" id="GO:0070189">
    <property type="term" value="P:kynurenine metabolic process"/>
    <property type="evidence" value="ECO:0007669"/>
    <property type="project" value="TreeGrafter"/>
</dbReference>
<name>A0A450SKL3_9GAMM</name>
<evidence type="ECO:0000256" key="2">
    <source>
        <dbReference type="ARBA" id="ARBA00022630"/>
    </source>
</evidence>
<dbReference type="GO" id="GO:0071949">
    <property type="term" value="F:FAD binding"/>
    <property type="evidence" value="ECO:0007669"/>
    <property type="project" value="InterPro"/>
</dbReference>
<protein>
    <submittedName>
        <fullName evidence="8">Kynurenine 3-monooxygenase</fullName>
    </submittedName>
</protein>
<evidence type="ECO:0000256" key="4">
    <source>
        <dbReference type="ARBA" id="ARBA00022857"/>
    </source>
</evidence>
<dbReference type="GO" id="GO:0004502">
    <property type="term" value="F:kynurenine 3-monooxygenase activity"/>
    <property type="evidence" value="ECO:0007669"/>
    <property type="project" value="TreeGrafter"/>
</dbReference>
<keyword evidence="4" id="KW-0521">NADP</keyword>
<evidence type="ECO:0000256" key="5">
    <source>
        <dbReference type="ARBA" id="ARBA00023002"/>
    </source>
</evidence>
<dbReference type="Pfam" id="PF01494">
    <property type="entry name" value="FAD_binding_3"/>
    <property type="match status" value="1"/>
</dbReference>
<dbReference type="PANTHER" id="PTHR46028:SF2">
    <property type="entry name" value="KYNURENINE 3-MONOOXYGENASE"/>
    <property type="match status" value="1"/>
</dbReference>
<evidence type="ECO:0000256" key="1">
    <source>
        <dbReference type="ARBA" id="ARBA00001974"/>
    </source>
</evidence>
<keyword evidence="5" id="KW-0560">Oxidoreductase</keyword>
<dbReference type="PANTHER" id="PTHR46028">
    <property type="entry name" value="KYNURENINE 3-MONOOXYGENASE"/>
    <property type="match status" value="1"/>
</dbReference>
<evidence type="ECO:0000313" key="8">
    <source>
        <dbReference type="EMBL" id="VFJ54094.1"/>
    </source>
</evidence>
<evidence type="ECO:0000256" key="3">
    <source>
        <dbReference type="ARBA" id="ARBA00022827"/>
    </source>
</evidence>
<evidence type="ECO:0000256" key="6">
    <source>
        <dbReference type="ARBA" id="ARBA00023033"/>
    </source>
</evidence>
<gene>
    <name evidence="8" type="ORF">BECKFW1821B_GA0114236_101710</name>
</gene>
<dbReference type="PRINTS" id="PR00420">
    <property type="entry name" value="RNGMNOXGNASE"/>
</dbReference>
<dbReference type="InterPro" id="IPR002938">
    <property type="entry name" value="FAD-bd"/>
</dbReference>
<dbReference type="Gene3D" id="3.50.50.60">
    <property type="entry name" value="FAD/NAD(P)-binding domain"/>
    <property type="match status" value="1"/>
</dbReference>
<comment type="cofactor">
    <cofactor evidence="1">
        <name>FAD</name>
        <dbReference type="ChEBI" id="CHEBI:57692"/>
    </cofactor>
</comment>
<keyword evidence="3" id="KW-0274">FAD</keyword>
<dbReference type="AlphaFoldDB" id="A0A450SKL3"/>
<evidence type="ECO:0000259" key="7">
    <source>
        <dbReference type="Pfam" id="PF01494"/>
    </source>
</evidence>
<dbReference type="EMBL" id="CAADFD010000017">
    <property type="protein sequence ID" value="VFJ54094.1"/>
    <property type="molecule type" value="Genomic_DNA"/>
</dbReference>
<accession>A0A450SKL3</accession>
<keyword evidence="2" id="KW-0285">Flavoprotein</keyword>
<sequence>MNNNNDNRICIIGAGLTGTLLSLYLAKRGYRVDVYEKRPDMRRTDIRGGRTIVMVISHRGFSALAGIGLEDRVRSCTVPNHSRMVHLPDGSTERQTYGRNGQTINTVERKELNCLLMDEAERTGKVSISFLHQLEGIDMDTGRIEVRNVETGERYSKHYRYVFGADGAFSDVRNAMVEAKAITGELRSVGYGYRELVIPAGHDGDWILDHRHLHTWPRGSCFLVALPRLDRTFGCNLFLPSEGRLSMATIQTEDSVHRLFTDLFPDIKDSMPSLTRDFFTNPSSEIFRVSASPWNYRDRTLLLGDAAHAIAPFFGMGMNVCFEDCAAFDKLLDKHAGSIGKAMEEFGAIRKADTNAIAELSDRNFQDLGNPDPKYTLKWQLSRDIQSIYPDRWVPLYVMMAFSSLPLAEVFRRGEVQRGILDKIVTNEDEASLTDRRQLERILPKYLALEPEPSRN</sequence>
<dbReference type="SUPFAM" id="SSF51905">
    <property type="entry name" value="FAD/NAD(P)-binding domain"/>
    <property type="match status" value="1"/>
</dbReference>
<proteinExistence type="predicted"/>
<organism evidence="8">
    <name type="scientific">Candidatus Kentrum sp. FW</name>
    <dbReference type="NCBI Taxonomy" id="2126338"/>
    <lineage>
        <taxon>Bacteria</taxon>
        <taxon>Pseudomonadati</taxon>
        <taxon>Pseudomonadota</taxon>
        <taxon>Gammaproteobacteria</taxon>
        <taxon>Candidatus Kentrum</taxon>
    </lineage>
</organism>
<dbReference type="InterPro" id="IPR036188">
    <property type="entry name" value="FAD/NAD-bd_sf"/>
</dbReference>